<dbReference type="PRINTS" id="PR01988">
    <property type="entry name" value="EXPORTERBACE"/>
</dbReference>
<evidence type="ECO:0000256" key="4">
    <source>
        <dbReference type="ARBA" id="ARBA00022692"/>
    </source>
</evidence>
<keyword evidence="4 7" id="KW-0812">Transmembrane</keyword>
<feature type="domain" description="Major facilitator superfamily (MFS) profile" evidence="8">
    <location>
        <begin position="5"/>
        <end position="397"/>
    </location>
</feature>
<evidence type="ECO:0000256" key="7">
    <source>
        <dbReference type="SAM" id="Phobius"/>
    </source>
</evidence>
<feature type="transmembrane region" description="Helical" evidence="7">
    <location>
        <begin position="283"/>
        <end position="300"/>
    </location>
</feature>
<feature type="transmembrane region" description="Helical" evidence="7">
    <location>
        <begin position="256"/>
        <end position="276"/>
    </location>
</feature>
<feature type="transmembrane region" description="Helical" evidence="7">
    <location>
        <begin position="374"/>
        <end position="394"/>
    </location>
</feature>
<name>A0A8D4BK98_PRIMW</name>
<feature type="transmembrane region" description="Helical" evidence="7">
    <location>
        <begin position="346"/>
        <end position="368"/>
    </location>
</feature>
<comment type="subcellular location">
    <subcellularLocation>
        <location evidence="1">Cell membrane</location>
        <topology evidence="1">Multi-pass membrane protein</topology>
    </subcellularLocation>
</comment>
<dbReference type="RefSeq" id="WP_014459666.1">
    <property type="nucleotide sequence ID" value="NC_017138.1"/>
</dbReference>
<keyword evidence="3" id="KW-1003">Cell membrane</keyword>
<feature type="transmembrane region" description="Helical" evidence="7">
    <location>
        <begin position="44"/>
        <end position="64"/>
    </location>
</feature>
<reference evidence="9 10" key="1">
    <citation type="journal article" date="2011" name="J. Bacteriol.">
        <title>Complete genome sequence of the industrial strain Bacillus megaterium WSH-002.</title>
        <authorList>
            <person name="Liu L."/>
            <person name="Li Y."/>
            <person name="Zhang J."/>
            <person name="Zou W."/>
            <person name="Zhou Z."/>
            <person name="Liu J."/>
            <person name="Li X."/>
            <person name="Wang L."/>
            <person name="Chen J."/>
        </authorList>
    </citation>
    <scope>NUCLEOTIDE SEQUENCE [LARGE SCALE GENOMIC DNA]</scope>
    <source>
        <strain evidence="9 10">WSH-002</strain>
    </source>
</reference>
<feature type="transmembrane region" description="Helical" evidence="7">
    <location>
        <begin position="140"/>
        <end position="160"/>
    </location>
</feature>
<dbReference type="EMBL" id="CP003017">
    <property type="protein sequence ID" value="AEN89301.1"/>
    <property type="molecule type" value="Genomic_DNA"/>
</dbReference>
<feature type="transmembrane region" description="Helical" evidence="7">
    <location>
        <begin position="218"/>
        <end position="236"/>
    </location>
</feature>
<dbReference type="PANTHER" id="PTHR43266">
    <property type="entry name" value="MACROLIDE-EFFLUX PROTEIN"/>
    <property type="match status" value="1"/>
</dbReference>
<dbReference type="PANTHER" id="PTHR43266:SF2">
    <property type="entry name" value="MAJOR FACILITATOR SUPERFAMILY (MFS) PROFILE DOMAIN-CONTAINING PROTEIN"/>
    <property type="match status" value="1"/>
</dbReference>
<sequence length="411" mass="44712">MKNKLLSWKYPCLLLFGIGTSNIGDWIYLIALNVMMLDMTNSPLAVSGLYMIKPLAALCTNIWSGSLIDRMNKRKLMMFLDWMRAGIIVCLPFFSSILIIYVLVFIISMASSMFRPTSMVYITKLIPIEKRKRFNSLRSLIDSGGFLLGPAAAGALFMIGTPAFAIYANAAALVVSGMVTLLMPNLDIKTEAKENKLSVNTIGEDWKAVFRFSRANRYIMTIYVLFSFLMVMATAIDSLEVSFATKVIHLSESEYGFLLSVAGAGIMIGAVINTLFAKKLSTNFLIGAGSVGVSLGYLLYACSSSFQTIGAGFFSLSFALAFASAGFQTFYQNSIPVDMMGRVGSIYGLLESLLIIIMTFLCGMAAHIVSIQGAVIGGSLVMLLSTVVLFLCTLKPAFYKISLVKNKGSNA</sequence>
<evidence type="ECO:0000259" key="8">
    <source>
        <dbReference type="PROSITE" id="PS50850"/>
    </source>
</evidence>
<accession>A0A8D4BK98</accession>
<feature type="transmembrane region" description="Helical" evidence="7">
    <location>
        <begin position="306"/>
        <end position="325"/>
    </location>
</feature>
<dbReference type="InterPro" id="IPR036259">
    <property type="entry name" value="MFS_trans_sf"/>
</dbReference>
<dbReference type="InterPro" id="IPR022324">
    <property type="entry name" value="Bacilysin_exporter_BacE_put"/>
</dbReference>
<keyword evidence="2" id="KW-0813">Transport</keyword>
<evidence type="ECO:0000256" key="1">
    <source>
        <dbReference type="ARBA" id="ARBA00004651"/>
    </source>
</evidence>
<evidence type="ECO:0000313" key="9">
    <source>
        <dbReference type="EMBL" id="AEN89301.1"/>
    </source>
</evidence>
<dbReference type="Proteomes" id="UP000001283">
    <property type="component" value="Chromosome"/>
</dbReference>
<dbReference type="Gene3D" id="1.20.1250.20">
    <property type="entry name" value="MFS general substrate transporter like domains"/>
    <property type="match status" value="1"/>
</dbReference>
<dbReference type="GO" id="GO:0022857">
    <property type="term" value="F:transmembrane transporter activity"/>
    <property type="evidence" value="ECO:0007669"/>
    <property type="project" value="InterPro"/>
</dbReference>
<dbReference type="KEGG" id="bmh:BMWSH_2419"/>
<dbReference type="SUPFAM" id="SSF103473">
    <property type="entry name" value="MFS general substrate transporter"/>
    <property type="match status" value="1"/>
</dbReference>
<dbReference type="InterPro" id="IPR020846">
    <property type="entry name" value="MFS_dom"/>
</dbReference>
<evidence type="ECO:0000256" key="5">
    <source>
        <dbReference type="ARBA" id="ARBA00022989"/>
    </source>
</evidence>
<evidence type="ECO:0000256" key="2">
    <source>
        <dbReference type="ARBA" id="ARBA00022448"/>
    </source>
</evidence>
<dbReference type="Pfam" id="PF07690">
    <property type="entry name" value="MFS_1"/>
    <property type="match status" value="1"/>
</dbReference>
<evidence type="ECO:0000256" key="6">
    <source>
        <dbReference type="ARBA" id="ARBA00023136"/>
    </source>
</evidence>
<dbReference type="CDD" id="cd06173">
    <property type="entry name" value="MFS_MefA_like"/>
    <property type="match status" value="1"/>
</dbReference>
<dbReference type="AlphaFoldDB" id="A0A8D4BK98"/>
<keyword evidence="5 7" id="KW-1133">Transmembrane helix</keyword>
<organism evidence="9 10">
    <name type="scientific">Priestia megaterium (strain WSH-002)</name>
    <name type="common">Bacillus megaterium</name>
    <dbReference type="NCBI Taxonomy" id="1006007"/>
    <lineage>
        <taxon>Bacteria</taxon>
        <taxon>Bacillati</taxon>
        <taxon>Bacillota</taxon>
        <taxon>Bacilli</taxon>
        <taxon>Bacillales</taxon>
        <taxon>Bacillaceae</taxon>
        <taxon>Priestia</taxon>
    </lineage>
</organism>
<dbReference type="GO" id="GO:0005886">
    <property type="term" value="C:plasma membrane"/>
    <property type="evidence" value="ECO:0007669"/>
    <property type="project" value="UniProtKB-SubCell"/>
</dbReference>
<dbReference type="PROSITE" id="PS50850">
    <property type="entry name" value="MFS"/>
    <property type="match status" value="1"/>
</dbReference>
<gene>
    <name evidence="9" type="ORF">BMWSH_2419</name>
</gene>
<proteinExistence type="predicted"/>
<evidence type="ECO:0000313" key="10">
    <source>
        <dbReference type="Proteomes" id="UP000001283"/>
    </source>
</evidence>
<evidence type="ECO:0000256" key="3">
    <source>
        <dbReference type="ARBA" id="ARBA00022475"/>
    </source>
</evidence>
<dbReference type="InterPro" id="IPR011701">
    <property type="entry name" value="MFS"/>
</dbReference>
<protein>
    <submittedName>
        <fullName evidence="9">Permease, putative</fullName>
    </submittedName>
</protein>
<feature type="transmembrane region" description="Helical" evidence="7">
    <location>
        <begin position="85"/>
        <end position="107"/>
    </location>
</feature>
<keyword evidence="6 7" id="KW-0472">Membrane</keyword>
<feature type="transmembrane region" description="Helical" evidence="7">
    <location>
        <begin position="12"/>
        <end position="32"/>
    </location>
</feature>